<feature type="transmembrane region" description="Helical" evidence="2">
    <location>
        <begin position="240"/>
        <end position="257"/>
    </location>
</feature>
<keyword evidence="2" id="KW-1133">Transmembrane helix</keyword>
<organism evidence="3 4">
    <name type="scientific">Rugosimonospora africana</name>
    <dbReference type="NCBI Taxonomy" id="556532"/>
    <lineage>
        <taxon>Bacteria</taxon>
        <taxon>Bacillati</taxon>
        <taxon>Actinomycetota</taxon>
        <taxon>Actinomycetes</taxon>
        <taxon>Micromonosporales</taxon>
        <taxon>Micromonosporaceae</taxon>
        <taxon>Rugosimonospora</taxon>
    </lineage>
</organism>
<sequence>MVDYLFSGAVMWLLSHIAPGFQQMWNLLSSTLLRSPDVTGLPQVHTLSSNALAIVDAGFVLALLAAGILVMTQHTVQSRYGVNELVPRLVIGFIAANFATPLCSQLIQLGNAVTAAVTGRQIDTSGAFSRMLDIVNGAVLNPTEPLLVMILVLMAAVLTGMLLATCCVRLGLLVVLCGIAPLALACHATPFTDGVARLWWRSFLGLLGTVTLQALALQTTMIIFLDPQSNLPVVGIPNDPFGVFNLFIVICLLWVTIKIPGLMRRYVTKSGSGRNATGLVVRMVVMRQLTGLLRVPLRAGRAAVAGRRGPGRGAAGGPDASAMALTHHRPRMPRPTMARALRGSSAAPSPGTPAGPAGPRPPTGRNPTTEVRRGRPGWQAPWPHSGSGGSPPPRRPGP</sequence>
<proteinExistence type="predicted"/>
<dbReference type="Proteomes" id="UP000642748">
    <property type="component" value="Unassembled WGS sequence"/>
</dbReference>
<feature type="region of interest" description="Disordered" evidence="1">
    <location>
        <begin position="303"/>
        <end position="398"/>
    </location>
</feature>
<keyword evidence="2" id="KW-0472">Membrane</keyword>
<feature type="transmembrane region" description="Helical" evidence="2">
    <location>
        <begin position="203"/>
        <end position="225"/>
    </location>
</feature>
<dbReference type="EMBL" id="BONZ01000042">
    <property type="protein sequence ID" value="GIH16338.1"/>
    <property type="molecule type" value="Genomic_DNA"/>
</dbReference>
<gene>
    <name evidence="3" type="ORF">Raf01_45100</name>
</gene>
<feature type="transmembrane region" description="Helical" evidence="2">
    <location>
        <begin position="51"/>
        <end position="71"/>
    </location>
</feature>
<evidence type="ECO:0000256" key="1">
    <source>
        <dbReference type="SAM" id="MobiDB-lite"/>
    </source>
</evidence>
<evidence type="ECO:0000313" key="3">
    <source>
        <dbReference type="EMBL" id="GIH16338.1"/>
    </source>
</evidence>
<feature type="transmembrane region" description="Helical" evidence="2">
    <location>
        <begin position="170"/>
        <end position="191"/>
    </location>
</feature>
<dbReference type="RefSeq" id="WP_203919929.1">
    <property type="nucleotide sequence ID" value="NZ_BONZ01000042.1"/>
</dbReference>
<evidence type="ECO:0000313" key="4">
    <source>
        <dbReference type="Proteomes" id="UP000642748"/>
    </source>
</evidence>
<feature type="transmembrane region" description="Helical" evidence="2">
    <location>
        <begin position="146"/>
        <end position="164"/>
    </location>
</feature>
<reference evidence="3" key="1">
    <citation type="submission" date="2021-01" db="EMBL/GenBank/DDBJ databases">
        <title>Whole genome shotgun sequence of Rugosimonospora africana NBRC 104875.</title>
        <authorList>
            <person name="Komaki H."/>
            <person name="Tamura T."/>
        </authorList>
    </citation>
    <scope>NUCLEOTIDE SEQUENCE</scope>
    <source>
        <strain evidence="3">NBRC 104875</strain>
    </source>
</reference>
<accession>A0A8J3QT53</accession>
<keyword evidence="2" id="KW-0812">Transmembrane</keyword>
<comment type="caution">
    <text evidence="3">The sequence shown here is derived from an EMBL/GenBank/DDBJ whole genome shotgun (WGS) entry which is preliminary data.</text>
</comment>
<protein>
    <submittedName>
        <fullName evidence="3">Uncharacterized protein</fullName>
    </submittedName>
</protein>
<feature type="compositionally biased region" description="Low complexity" evidence="1">
    <location>
        <begin position="334"/>
        <end position="349"/>
    </location>
</feature>
<dbReference type="InterPro" id="IPR045782">
    <property type="entry name" value="TrbL_3"/>
</dbReference>
<evidence type="ECO:0000256" key="2">
    <source>
        <dbReference type="SAM" id="Phobius"/>
    </source>
</evidence>
<dbReference type="Pfam" id="PF19590">
    <property type="entry name" value="TrbL_3"/>
    <property type="match status" value="1"/>
</dbReference>
<name>A0A8J3QT53_9ACTN</name>
<dbReference type="AlphaFoldDB" id="A0A8J3QT53"/>
<feature type="compositionally biased region" description="Pro residues" evidence="1">
    <location>
        <begin position="350"/>
        <end position="364"/>
    </location>
</feature>
<keyword evidence="4" id="KW-1185">Reference proteome</keyword>